<comment type="caution">
    <text evidence="3">The sequence shown here is derived from an EMBL/GenBank/DDBJ whole genome shotgun (WGS) entry which is preliminary data.</text>
</comment>
<name>A0AAE2RNN9_CLOBE</name>
<feature type="domain" description="AMP-dependent synthetase/ligase" evidence="2">
    <location>
        <begin position="28"/>
        <end position="413"/>
    </location>
</feature>
<dbReference type="GO" id="GO:0005886">
    <property type="term" value="C:plasma membrane"/>
    <property type="evidence" value="ECO:0007669"/>
    <property type="project" value="TreeGrafter"/>
</dbReference>
<protein>
    <submittedName>
        <fullName evidence="3">AMP-binding protein</fullName>
    </submittedName>
</protein>
<organism evidence="3 4">
    <name type="scientific">Clostridium beijerinckii</name>
    <name type="common">Clostridium MP</name>
    <dbReference type="NCBI Taxonomy" id="1520"/>
    <lineage>
        <taxon>Bacteria</taxon>
        <taxon>Bacillati</taxon>
        <taxon>Bacillota</taxon>
        <taxon>Clostridia</taxon>
        <taxon>Eubacteriales</taxon>
        <taxon>Clostridiaceae</taxon>
        <taxon>Clostridium</taxon>
    </lineage>
</organism>
<comment type="similarity">
    <text evidence="1">Belongs to the ATP-dependent AMP-binding enzyme family.</text>
</comment>
<evidence type="ECO:0000256" key="1">
    <source>
        <dbReference type="ARBA" id="ARBA00006432"/>
    </source>
</evidence>
<dbReference type="PANTHER" id="PTHR22754">
    <property type="entry name" value="DISCO-INTERACTING PROTEIN 2 DIP2 -RELATED"/>
    <property type="match status" value="1"/>
</dbReference>
<gene>
    <name evidence="3" type="ORF">IS491_01715</name>
</gene>
<dbReference type="Pfam" id="PF00501">
    <property type="entry name" value="AMP-binding"/>
    <property type="match status" value="1"/>
</dbReference>
<evidence type="ECO:0000313" key="4">
    <source>
        <dbReference type="Proteomes" id="UP000631418"/>
    </source>
</evidence>
<proteinExistence type="inferred from homology"/>
<dbReference type="GO" id="GO:0006633">
    <property type="term" value="P:fatty acid biosynthetic process"/>
    <property type="evidence" value="ECO:0007669"/>
    <property type="project" value="TreeGrafter"/>
</dbReference>
<evidence type="ECO:0000313" key="3">
    <source>
        <dbReference type="EMBL" id="MBF7807451.1"/>
    </source>
</evidence>
<dbReference type="GO" id="GO:0070566">
    <property type="term" value="F:adenylyltransferase activity"/>
    <property type="evidence" value="ECO:0007669"/>
    <property type="project" value="TreeGrafter"/>
</dbReference>
<evidence type="ECO:0000259" key="2">
    <source>
        <dbReference type="Pfam" id="PF00501"/>
    </source>
</evidence>
<dbReference type="EMBL" id="JADOEF010000001">
    <property type="protein sequence ID" value="MBF7807451.1"/>
    <property type="molecule type" value="Genomic_DNA"/>
</dbReference>
<dbReference type="PANTHER" id="PTHR22754:SF32">
    <property type="entry name" value="DISCO-INTERACTING PROTEIN 2"/>
    <property type="match status" value="1"/>
</dbReference>
<dbReference type="AlphaFoldDB" id="A0AAE2RNN9"/>
<dbReference type="OMA" id="AMRCESE"/>
<dbReference type="InterPro" id="IPR000873">
    <property type="entry name" value="AMP-dep_synth/lig_dom"/>
</dbReference>
<sequence length="566" mass="64680">MINITYKTLCEAFLDMHNYNETHTFIENADNEINITSEDLKSRVLKILHYMQYIGVKPGDEVVFQIKSNIDFVHVFWACLLGRIIPVPYTYLESERDKLKLLKIWNNLKNPFLATDIDSFEKLKKFIYKNDLSFKLQGIINKVIITEEMEKLDENVEIILPNESDIAFVQFSSGSTNDPKGVIITHKNIISSVREAVKAMKISEEDIYLSWLPLTHSFGLIGTYITPFLARLKYYIMPSNLFVTYPLLWVKKMSEHNVTITAAPNFALKHVCKYISIEKDIDMDLSALRIIIDGAEPVSPDTCREFNEKMYDFGMKNTTVRPSYGLSEATLVVTTPKCPQEFREVNVMRNHVKIGEKIIESDIKNDNVISFVEVGACIGNCEIKIINDDGEKVGDRVVGSVLLRGDMISTGYYNNPEATKNSMDKYGWYNTGDLGFLRDGNLVLTGRVKDVIFVKGENYYSHDIENICQQVNDAKFSRVAVCGVYNHKMKQDQVICFLEYDGDVEMFNDISLGIKRHVIKKIGIGISHVIPIKKIPVTVSGKMKRYILSQQFMKGDFDETIQKILS</sequence>
<dbReference type="Gene3D" id="3.40.50.12780">
    <property type="entry name" value="N-terminal domain of ligase-like"/>
    <property type="match status" value="1"/>
</dbReference>
<dbReference type="SUPFAM" id="SSF56801">
    <property type="entry name" value="Acetyl-CoA synthetase-like"/>
    <property type="match status" value="1"/>
</dbReference>
<dbReference type="Proteomes" id="UP000631418">
    <property type="component" value="Unassembled WGS sequence"/>
</dbReference>
<dbReference type="InterPro" id="IPR042099">
    <property type="entry name" value="ANL_N_sf"/>
</dbReference>
<dbReference type="Gene3D" id="3.30.300.30">
    <property type="match status" value="1"/>
</dbReference>
<accession>A0AAE2RNN9</accession>
<dbReference type="RefSeq" id="WP_011968033.1">
    <property type="nucleotide sequence ID" value="NZ_CP073279.1"/>
</dbReference>
<dbReference type="InterPro" id="IPR045851">
    <property type="entry name" value="AMP-bd_C_sf"/>
</dbReference>
<reference evidence="3" key="1">
    <citation type="submission" date="2020-11" db="EMBL/GenBank/DDBJ databases">
        <authorList>
            <person name="Thieme N."/>
            <person name="Liebl W."/>
            <person name="Zverlov V."/>
        </authorList>
    </citation>
    <scope>NUCLEOTIDE SEQUENCE</scope>
    <source>
        <strain evidence="3">NT08</strain>
    </source>
</reference>